<dbReference type="OrthoDB" id="5799198at2759"/>
<dbReference type="EMBL" id="CAJGYM010000006">
    <property type="protein sequence ID" value="CAD6187196.1"/>
    <property type="molecule type" value="Genomic_DNA"/>
</dbReference>
<evidence type="ECO:0000313" key="4">
    <source>
        <dbReference type="Proteomes" id="UP000835052"/>
    </source>
</evidence>
<gene>
    <name evidence="3" type="ORF">CAUJ_LOCUS3115</name>
</gene>
<proteinExistence type="predicted"/>
<keyword evidence="1" id="KW-0812">Transmembrane</keyword>
<accession>A0A8S1GU47</accession>
<evidence type="ECO:0000313" key="3">
    <source>
        <dbReference type="EMBL" id="CAD6187196.1"/>
    </source>
</evidence>
<dbReference type="InterPro" id="IPR057066">
    <property type="entry name" value="Ig_ILCR1"/>
</dbReference>
<keyword evidence="1" id="KW-0472">Membrane</keyword>
<comment type="caution">
    <text evidence="3">The sequence shown here is derived from an EMBL/GenBank/DDBJ whole genome shotgun (WGS) entry which is preliminary data.</text>
</comment>
<organism evidence="3 4">
    <name type="scientific">Caenorhabditis auriculariae</name>
    <dbReference type="NCBI Taxonomy" id="2777116"/>
    <lineage>
        <taxon>Eukaryota</taxon>
        <taxon>Metazoa</taxon>
        <taxon>Ecdysozoa</taxon>
        <taxon>Nematoda</taxon>
        <taxon>Chromadorea</taxon>
        <taxon>Rhabditida</taxon>
        <taxon>Rhabditina</taxon>
        <taxon>Rhabditomorpha</taxon>
        <taxon>Rhabditoidea</taxon>
        <taxon>Rhabditidae</taxon>
        <taxon>Peloderinae</taxon>
        <taxon>Caenorhabditis</taxon>
    </lineage>
</organism>
<keyword evidence="4" id="KW-1185">Reference proteome</keyword>
<feature type="domain" description="ILCR1 Ig-like" evidence="2">
    <location>
        <begin position="286"/>
        <end position="395"/>
    </location>
</feature>
<keyword evidence="1" id="KW-1133">Transmembrane helix</keyword>
<evidence type="ECO:0000259" key="2">
    <source>
        <dbReference type="Pfam" id="PF23608"/>
    </source>
</evidence>
<name>A0A8S1GU47_9PELO</name>
<feature type="transmembrane region" description="Helical" evidence="1">
    <location>
        <begin position="427"/>
        <end position="450"/>
    </location>
</feature>
<dbReference type="Proteomes" id="UP000835052">
    <property type="component" value="Unassembled WGS sequence"/>
</dbReference>
<evidence type="ECO:0000256" key="1">
    <source>
        <dbReference type="SAM" id="Phobius"/>
    </source>
</evidence>
<dbReference type="Pfam" id="PF23608">
    <property type="entry name" value="Ig_ILCR1"/>
    <property type="match status" value="1"/>
</dbReference>
<sequence length="675" mass="76851">MRFSLIQIFFEKGDRRWAELQIFKRPAFFSPNTLVRCPLLHFKQQTCMLISNRRSNDKKTEDYRTKPSDVPHDAPAAALSRYHCVMRNTSNDVAYRTRFARFSKGLPFRYLLIFHSLIFSSDAFSCTTSSLTLSCRLNEEATLSESFLADFADWRGPENVRFYHFFKTDSSGNDLAVSGVVKFNMENIPKNFHNFEIVVREETADFSGVVGTYRLSLSRAHDEENSLDSKNVEVRVHFDDVLTFGKRYKAQVLVKSKSVAELAGATVAIPRKPQGRKCAEMKGYASYWASEVAVFVNEASGSIEAYFVLAPPSLCVSTYVISVHNKEGRILQSREITERKWPSKDFPNEKRMAAQLFEGINRGEQVIIKVFAKNSTEGSCACSSCMCMIEKSKFFKIPAVDYETRKDWLRSSHVISKTVELNDGSQFYIFFVAIVLISLLVFFVVLCLFTNKFRPNAHKRIFLKNTEKDVNLDCSKTKYNILLVCADSFGSEEQYIERILHAFKESHHAVHCDRFEQDLVEQNMLQWIAKTTTAAEKIVFIHTSASPNGGNVYKIITALIPQHDLRICHIKSNIRCLEMKYFFRKLFQIEIPEDILGDVQPVAERVCLTEETLTSSSHDDLTDSGVSFLSSYDTTDRSTTETETDASRCTVSSDSAIVTTIEKLPLLSRPAGKCH</sequence>
<dbReference type="AlphaFoldDB" id="A0A8S1GU47"/>
<protein>
    <recommendedName>
        <fullName evidence="2">ILCR1 Ig-like domain-containing protein</fullName>
    </recommendedName>
</protein>
<reference evidence="3" key="1">
    <citation type="submission" date="2020-10" db="EMBL/GenBank/DDBJ databases">
        <authorList>
            <person name="Kikuchi T."/>
        </authorList>
    </citation>
    <scope>NUCLEOTIDE SEQUENCE</scope>
    <source>
        <strain evidence="3">NKZ352</strain>
    </source>
</reference>